<comment type="caution">
    <text evidence="1">The sequence shown here is derived from an EMBL/GenBank/DDBJ whole genome shotgun (WGS) entry which is preliminary data.</text>
</comment>
<name>A0AAN7HLN5_9PEZI</name>
<gene>
    <name evidence="1" type="ORF">C7999DRAFT_42609</name>
</gene>
<keyword evidence="2" id="KW-1185">Reference proteome</keyword>
<reference evidence="1" key="1">
    <citation type="journal article" date="2023" name="Mol. Phylogenet. Evol.">
        <title>Genome-scale phylogeny and comparative genomics of the fungal order Sordariales.</title>
        <authorList>
            <person name="Hensen N."/>
            <person name="Bonometti L."/>
            <person name="Westerberg I."/>
            <person name="Brannstrom I.O."/>
            <person name="Guillou S."/>
            <person name="Cros-Aarteil S."/>
            <person name="Calhoun S."/>
            <person name="Haridas S."/>
            <person name="Kuo A."/>
            <person name="Mondo S."/>
            <person name="Pangilinan J."/>
            <person name="Riley R."/>
            <person name="LaButti K."/>
            <person name="Andreopoulos B."/>
            <person name="Lipzen A."/>
            <person name="Chen C."/>
            <person name="Yan M."/>
            <person name="Daum C."/>
            <person name="Ng V."/>
            <person name="Clum A."/>
            <person name="Steindorff A."/>
            <person name="Ohm R.A."/>
            <person name="Martin F."/>
            <person name="Silar P."/>
            <person name="Natvig D.O."/>
            <person name="Lalanne C."/>
            <person name="Gautier V."/>
            <person name="Ament-Velasquez S.L."/>
            <person name="Kruys A."/>
            <person name="Hutchinson M.I."/>
            <person name="Powell A.J."/>
            <person name="Barry K."/>
            <person name="Miller A.N."/>
            <person name="Grigoriev I.V."/>
            <person name="Debuchy R."/>
            <person name="Gladieux P."/>
            <person name="Hiltunen Thoren M."/>
            <person name="Johannesson H."/>
        </authorList>
    </citation>
    <scope>NUCLEOTIDE SEQUENCE</scope>
    <source>
        <strain evidence="1">CBS 359.72</strain>
    </source>
</reference>
<evidence type="ECO:0000313" key="1">
    <source>
        <dbReference type="EMBL" id="KAK4245928.1"/>
    </source>
</evidence>
<protein>
    <submittedName>
        <fullName evidence="1">Uncharacterized protein</fullName>
    </submittedName>
</protein>
<organism evidence="1 2">
    <name type="scientific">Corynascus novoguineensis</name>
    <dbReference type="NCBI Taxonomy" id="1126955"/>
    <lineage>
        <taxon>Eukaryota</taxon>
        <taxon>Fungi</taxon>
        <taxon>Dikarya</taxon>
        <taxon>Ascomycota</taxon>
        <taxon>Pezizomycotina</taxon>
        <taxon>Sordariomycetes</taxon>
        <taxon>Sordariomycetidae</taxon>
        <taxon>Sordariales</taxon>
        <taxon>Chaetomiaceae</taxon>
        <taxon>Corynascus</taxon>
    </lineage>
</organism>
<dbReference type="Proteomes" id="UP001303647">
    <property type="component" value="Unassembled WGS sequence"/>
</dbReference>
<sequence length="359" mass="39747">MSSQCFDYFFDLPIEIRAQILSYLCLFPTGIWVGGGVGGRNLRLTSLAAYMVMGISPPATKTITIDNDISTKEESNDCGTDNEKMGEDADMETCNADPPINLFLASPLLYREAGDLYYGCNAFHFAFTLCTWGRVKKKGHYHHRLDGQQQFHGHDQLLQLLQEWNGPITAEADTLGARRRVRRAVAHVGRLGGFVTHVVVPALADLALNGALRHLRVHIGGGLEFLPAGHSPEVLEFVQWERQTAHERRRLRRWERHAAEDDQAAHAERNPALRALLVLLADPGLESAELRVPRSQHGRFWCDFHRGGWSDKTGGRCGAPEGFASPSGQHDGMFIGVDISRLVEACAGDAAEFNIKKVG</sequence>
<accession>A0AAN7HLN5</accession>
<proteinExistence type="predicted"/>
<reference evidence="1" key="2">
    <citation type="submission" date="2023-05" db="EMBL/GenBank/DDBJ databases">
        <authorList>
            <consortium name="Lawrence Berkeley National Laboratory"/>
            <person name="Steindorff A."/>
            <person name="Hensen N."/>
            <person name="Bonometti L."/>
            <person name="Westerberg I."/>
            <person name="Brannstrom I.O."/>
            <person name="Guillou S."/>
            <person name="Cros-Aarteil S."/>
            <person name="Calhoun S."/>
            <person name="Haridas S."/>
            <person name="Kuo A."/>
            <person name="Mondo S."/>
            <person name="Pangilinan J."/>
            <person name="Riley R."/>
            <person name="Labutti K."/>
            <person name="Andreopoulos B."/>
            <person name="Lipzen A."/>
            <person name="Chen C."/>
            <person name="Yanf M."/>
            <person name="Daum C."/>
            <person name="Ng V."/>
            <person name="Clum A."/>
            <person name="Ohm R."/>
            <person name="Martin F."/>
            <person name="Silar P."/>
            <person name="Natvig D."/>
            <person name="Lalanne C."/>
            <person name="Gautier V."/>
            <person name="Ament-Velasquez S.L."/>
            <person name="Kruys A."/>
            <person name="Hutchinson M.I."/>
            <person name="Powell A.J."/>
            <person name="Barry K."/>
            <person name="Miller A.N."/>
            <person name="Grigoriev I.V."/>
            <person name="Debuchy R."/>
            <person name="Gladieux P."/>
            <person name="Thoren M.H."/>
            <person name="Johannesson H."/>
        </authorList>
    </citation>
    <scope>NUCLEOTIDE SEQUENCE</scope>
    <source>
        <strain evidence="1">CBS 359.72</strain>
    </source>
</reference>
<dbReference type="AlphaFoldDB" id="A0AAN7HLN5"/>
<evidence type="ECO:0000313" key="2">
    <source>
        <dbReference type="Proteomes" id="UP001303647"/>
    </source>
</evidence>
<dbReference type="EMBL" id="MU857687">
    <property type="protein sequence ID" value="KAK4245928.1"/>
    <property type="molecule type" value="Genomic_DNA"/>
</dbReference>